<dbReference type="NCBIfam" id="NF011987">
    <property type="entry name" value="PRK15446.2-3"/>
    <property type="match status" value="1"/>
</dbReference>
<dbReference type="AlphaFoldDB" id="A0A372LQC9"/>
<sequence length="392" mass="44343">MYLITNGRIITEEAILEGFDLLIIEDKIERIAMQGELENDEYTEIIDAEGGYILPGFIDLHSDYIEHMAAPRPTSLMDFHLSIREAEKQLISHGITTMYHSLSLYKSTEYAYKPIREPENVRKFIDLIEQTHSSKHLVRHRFHARFEIDNVEEIENLKAYINEKKVHLISFMDHTPGQGQYRDLEIYKHTVRGYNDLSDEAIQGIIVKHQQKEKVTIDGIRELAEAAAENGIAIASHDDDSVEKLDLVQSFGAIISEFPITMDIAKKAKEKGMYTIAGAPNVLLGGSHSGNLSAAEAIQEKAIDILCSDYYPAAMLHSIFEMNKEYGLDLVEMVKLLTINPARAVNLDNEIGSIREGKKADLLIIEKINPDFPVITAVFVDGKLIQKTNYRI</sequence>
<organism evidence="2 3">
    <name type="scientific">Peribacillus saganii</name>
    <dbReference type="NCBI Taxonomy" id="2303992"/>
    <lineage>
        <taxon>Bacteria</taxon>
        <taxon>Bacillati</taxon>
        <taxon>Bacillota</taxon>
        <taxon>Bacilli</taxon>
        <taxon>Bacillales</taxon>
        <taxon>Bacillaceae</taxon>
        <taxon>Peribacillus</taxon>
    </lineage>
</organism>
<feature type="domain" description="Amidohydrolase-related" evidence="1">
    <location>
        <begin position="52"/>
        <end position="384"/>
    </location>
</feature>
<reference evidence="2 3" key="1">
    <citation type="submission" date="2018-08" db="EMBL/GenBank/DDBJ databases">
        <title>Bacillus chawlae sp. nov., Bacillus glennii sp. nov., and Bacillus saganii sp. nov. Isolated from the Vehicle Assembly Building at Kennedy Space Center where the Viking Spacecraft were Assembled.</title>
        <authorList>
            <person name="Seuylemezian A."/>
            <person name="Vaishampayan P."/>
        </authorList>
    </citation>
    <scope>NUCLEOTIDE SEQUENCE [LARGE SCALE GENOMIC DNA]</scope>
    <source>
        <strain evidence="2 3">V47-23a</strain>
    </source>
</reference>
<dbReference type="InterPro" id="IPR006680">
    <property type="entry name" value="Amidohydro-rel"/>
</dbReference>
<dbReference type="PANTHER" id="PTHR43135:SF3">
    <property type="entry name" value="ALPHA-D-RIBOSE 1-METHYLPHOSPHONATE 5-TRIPHOSPHATE DIPHOSPHATASE"/>
    <property type="match status" value="1"/>
</dbReference>
<evidence type="ECO:0000259" key="1">
    <source>
        <dbReference type="Pfam" id="PF01979"/>
    </source>
</evidence>
<dbReference type="EMBL" id="QVTE01000030">
    <property type="protein sequence ID" value="RFU68999.1"/>
    <property type="molecule type" value="Genomic_DNA"/>
</dbReference>
<dbReference type="InterPro" id="IPR012696">
    <property type="entry name" value="PhnM"/>
</dbReference>
<proteinExistence type="predicted"/>
<dbReference type="InterPro" id="IPR032466">
    <property type="entry name" value="Metal_Hydrolase"/>
</dbReference>
<dbReference type="GO" id="GO:0016810">
    <property type="term" value="F:hydrolase activity, acting on carbon-nitrogen (but not peptide) bonds"/>
    <property type="evidence" value="ECO:0007669"/>
    <property type="project" value="InterPro"/>
</dbReference>
<dbReference type="NCBIfam" id="NF011984">
    <property type="entry name" value="PRK15446.1-5"/>
    <property type="match status" value="1"/>
</dbReference>
<dbReference type="RefSeq" id="WP_117326789.1">
    <property type="nucleotide sequence ID" value="NZ_QVTE01000030.1"/>
</dbReference>
<dbReference type="PANTHER" id="PTHR43135">
    <property type="entry name" value="ALPHA-D-RIBOSE 1-METHYLPHOSPHONATE 5-TRIPHOSPHATE DIPHOSPHATASE"/>
    <property type="match status" value="1"/>
</dbReference>
<dbReference type="SUPFAM" id="SSF51556">
    <property type="entry name" value="Metallo-dependent hydrolases"/>
    <property type="match status" value="1"/>
</dbReference>
<dbReference type="NCBIfam" id="TIGR02318">
    <property type="entry name" value="phosphono_phnM"/>
    <property type="match status" value="1"/>
</dbReference>
<dbReference type="Gene3D" id="2.30.40.10">
    <property type="entry name" value="Urease, subunit C, domain 1"/>
    <property type="match status" value="2"/>
</dbReference>
<dbReference type="NCBIfam" id="NF011990">
    <property type="entry name" value="PRK15446.2-6"/>
    <property type="match status" value="1"/>
</dbReference>
<comment type="caution">
    <text evidence="2">The sequence shown here is derived from an EMBL/GenBank/DDBJ whole genome shotgun (WGS) entry which is preliminary data.</text>
</comment>
<dbReference type="InterPro" id="IPR011059">
    <property type="entry name" value="Metal-dep_hydrolase_composite"/>
</dbReference>
<evidence type="ECO:0000313" key="2">
    <source>
        <dbReference type="EMBL" id="RFU68999.1"/>
    </source>
</evidence>
<dbReference type="Pfam" id="PF01979">
    <property type="entry name" value="Amidohydro_1"/>
    <property type="match status" value="1"/>
</dbReference>
<evidence type="ECO:0000313" key="3">
    <source>
        <dbReference type="Proteomes" id="UP000264541"/>
    </source>
</evidence>
<protein>
    <submittedName>
        <fullName evidence="2">Phosphonate metabolism protein PhnM</fullName>
    </submittedName>
</protein>
<keyword evidence="3" id="KW-1185">Reference proteome</keyword>
<dbReference type="SUPFAM" id="SSF51338">
    <property type="entry name" value="Composite domain of metallo-dependent hydrolases"/>
    <property type="match status" value="1"/>
</dbReference>
<accession>A0A372LQC9</accession>
<dbReference type="InterPro" id="IPR051781">
    <property type="entry name" value="Metallo-dep_Hydrolase"/>
</dbReference>
<dbReference type="Proteomes" id="UP000264541">
    <property type="component" value="Unassembled WGS sequence"/>
</dbReference>
<name>A0A372LQC9_9BACI</name>
<dbReference type="PIRSF" id="PIRSF038971">
    <property type="entry name" value="PhnM"/>
    <property type="match status" value="1"/>
</dbReference>
<dbReference type="OrthoDB" id="9776488at2"/>
<dbReference type="GO" id="GO:0019700">
    <property type="term" value="P:organic phosphonate catabolic process"/>
    <property type="evidence" value="ECO:0007669"/>
    <property type="project" value="InterPro"/>
</dbReference>
<gene>
    <name evidence="2" type="primary">phnM</name>
    <name evidence="2" type="ORF">D0469_10985</name>
</gene>
<dbReference type="Gene3D" id="3.20.20.140">
    <property type="entry name" value="Metal-dependent hydrolases"/>
    <property type="match status" value="2"/>
</dbReference>